<feature type="region of interest" description="Disordered" evidence="5">
    <location>
        <begin position="234"/>
        <end position="285"/>
    </location>
</feature>
<feature type="domain" description="Bacterial virulence protein VirB8" evidence="7">
    <location>
        <begin position="18"/>
        <end position="235"/>
    </location>
</feature>
<dbReference type="RefSeq" id="WP_249474452.1">
    <property type="nucleotide sequence ID" value="NZ_JAMBEP010000002.1"/>
</dbReference>
<sequence length="285" mass="30949">MSREPRVPGDGVLAKSINFEITIADLARRSERRAWWVAFGASAMSLILAAGYFYILPLKESVPFLVMADAYTGTATVAQLRGDFSKNSITASEAINRSNVSHYVTARESYDLALLRLRDWKTVYTMSGPDVSAAYSALYAENNPSSPYHLYGKGKAIRVKILSIVLIGGGKGVAPKGATVRFQRSLYEKQSGGTKYLDSKLATMEFAYKPNLNMKEQDRIENPLGFQVTSYRVDNDYATPSPPQAELPPEGAGVEAGVGAEDSAQSTQAAQVGEPAISDQSSREK</sequence>
<accession>A0ABT0MKF1</accession>
<evidence type="ECO:0000259" key="7">
    <source>
        <dbReference type="Pfam" id="PF04335"/>
    </source>
</evidence>
<evidence type="ECO:0000256" key="2">
    <source>
        <dbReference type="ARBA" id="ARBA00022692"/>
    </source>
</evidence>
<dbReference type="Pfam" id="PF04335">
    <property type="entry name" value="VirB8"/>
    <property type="match status" value="1"/>
</dbReference>
<evidence type="ECO:0000313" key="9">
    <source>
        <dbReference type="Proteomes" id="UP001431217"/>
    </source>
</evidence>
<dbReference type="Proteomes" id="UP001431217">
    <property type="component" value="Unassembled WGS sequence"/>
</dbReference>
<protein>
    <submittedName>
        <fullName evidence="8">Type IV secretion system protein</fullName>
    </submittedName>
</protein>
<keyword evidence="2 6" id="KW-0812">Transmembrane</keyword>
<dbReference type="EMBL" id="JAMBEP010000002">
    <property type="protein sequence ID" value="MCL1635123.1"/>
    <property type="molecule type" value="Genomic_DNA"/>
</dbReference>
<evidence type="ECO:0000256" key="5">
    <source>
        <dbReference type="SAM" id="MobiDB-lite"/>
    </source>
</evidence>
<proteinExistence type="predicted"/>
<gene>
    <name evidence="8" type="ORF">M2650_10860</name>
</gene>
<feature type="transmembrane region" description="Helical" evidence="6">
    <location>
        <begin position="34"/>
        <end position="55"/>
    </location>
</feature>
<organism evidence="8 9">
    <name type="scientific">Luteimonas galliterrae</name>
    <dbReference type="NCBI Taxonomy" id="2940486"/>
    <lineage>
        <taxon>Bacteria</taxon>
        <taxon>Pseudomonadati</taxon>
        <taxon>Pseudomonadota</taxon>
        <taxon>Gammaproteobacteria</taxon>
        <taxon>Lysobacterales</taxon>
        <taxon>Lysobacteraceae</taxon>
        <taxon>Luteimonas</taxon>
    </lineage>
</organism>
<keyword evidence="3 6" id="KW-1133">Transmembrane helix</keyword>
<evidence type="ECO:0000256" key="4">
    <source>
        <dbReference type="ARBA" id="ARBA00023136"/>
    </source>
</evidence>
<evidence type="ECO:0000313" key="8">
    <source>
        <dbReference type="EMBL" id="MCL1635123.1"/>
    </source>
</evidence>
<dbReference type="InterPro" id="IPR032710">
    <property type="entry name" value="NTF2-like_dom_sf"/>
</dbReference>
<dbReference type="Gene3D" id="3.10.450.230">
    <property type="entry name" value="VirB8 protein"/>
    <property type="match status" value="1"/>
</dbReference>
<comment type="caution">
    <text evidence="8">The sequence shown here is derived from an EMBL/GenBank/DDBJ whole genome shotgun (WGS) entry which is preliminary data.</text>
</comment>
<dbReference type="SUPFAM" id="SSF54427">
    <property type="entry name" value="NTF2-like"/>
    <property type="match status" value="1"/>
</dbReference>
<comment type="subcellular location">
    <subcellularLocation>
        <location evidence="1">Membrane</location>
        <topology evidence="1">Single-pass membrane protein</topology>
    </subcellularLocation>
</comment>
<feature type="compositionally biased region" description="Low complexity" evidence="5">
    <location>
        <begin position="250"/>
        <end position="261"/>
    </location>
</feature>
<reference evidence="8 9" key="1">
    <citation type="submission" date="2022-05" db="EMBL/GenBank/DDBJ databases">
        <title>Luteimonas sp. SX5, whole genome shotgun sequencing project.</title>
        <authorList>
            <person name="Zhao G."/>
            <person name="Shen L."/>
        </authorList>
    </citation>
    <scope>NUCLEOTIDE SEQUENCE [LARGE SCALE GENOMIC DNA]</scope>
    <source>
        <strain evidence="8 9">SX5</strain>
    </source>
</reference>
<evidence type="ECO:0000256" key="1">
    <source>
        <dbReference type="ARBA" id="ARBA00004167"/>
    </source>
</evidence>
<evidence type="ECO:0000256" key="3">
    <source>
        <dbReference type="ARBA" id="ARBA00022989"/>
    </source>
</evidence>
<evidence type="ECO:0000256" key="6">
    <source>
        <dbReference type="SAM" id="Phobius"/>
    </source>
</evidence>
<keyword evidence="9" id="KW-1185">Reference proteome</keyword>
<keyword evidence="4 6" id="KW-0472">Membrane</keyword>
<name>A0ABT0MKF1_9GAMM</name>
<dbReference type="CDD" id="cd16424">
    <property type="entry name" value="VirB8"/>
    <property type="match status" value="1"/>
</dbReference>
<dbReference type="InterPro" id="IPR007430">
    <property type="entry name" value="VirB8"/>
</dbReference>